<dbReference type="AlphaFoldDB" id="A0ABD2CRR1"/>
<accession>A0ABD2CRR1</accession>
<evidence type="ECO:0000313" key="2">
    <source>
        <dbReference type="Proteomes" id="UP001607303"/>
    </source>
</evidence>
<gene>
    <name evidence="1" type="ORF">V1477_004478</name>
</gene>
<evidence type="ECO:0000313" key="1">
    <source>
        <dbReference type="EMBL" id="KAL2747786.1"/>
    </source>
</evidence>
<keyword evidence="2" id="KW-1185">Reference proteome</keyword>
<dbReference type="Proteomes" id="UP001607303">
    <property type="component" value="Unassembled WGS sequence"/>
</dbReference>
<feature type="non-terminal residue" evidence="1">
    <location>
        <position position="1"/>
    </location>
</feature>
<organism evidence="1 2">
    <name type="scientific">Vespula maculifrons</name>
    <name type="common">Eastern yellow jacket</name>
    <name type="synonym">Wasp</name>
    <dbReference type="NCBI Taxonomy" id="7453"/>
    <lineage>
        <taxon>Eukaryota</taxon>
        <taxon>Metazoa</taxon>
        <taxon>Ecdysozoa</taxon>
        <taxon>Arthropoda</taxon>
        <taxon>Hexapoda</taxon>
        <taxon>Insecta</taxon>
        <taxon>Pterygota</taxon>
        <taxon>Neoptera</taxon>
        <taxon>Endopterygota</taxon>
        <taxon>Hymenoptera</taxon>
        <taxon>Apocrita</taxon>
        <taxon>Aculeata</taxon>
        <taxon>Vespoidea</taxon>
        <taxon>Vespidae</taxon>
        <taxon>Vespinae</taxon>
        <taxon>Vespula</taxon>
    </lineage>
</organism>
<proteinExistence type="predicted"/>
<reference evidence="1 2" key="1">
    <citation type="journal article" date="2024" name="Ann. Entomol. Soc. Am.">
        <title>Genomic analyses of the southern and eastern yellowjacket wasps (Hymenoptera: Vespidae) reveal evolutionary signatures of social life.</title>
        <authorList>
            <person name="Catto M.A."/>
            <person name="Caine P.B."/>
            <person name="Orr S.E."/>
            <person name="Hunt B.G."/>
            <person name="Goodisman M.A.D."/>
        </authorList>
    </citation>
    <scope>NUCLEOTIDE SEQUENCE [LARGE SCALE GENOMIC DNA]</scope>
    <source>
        <strain evidence="1">232</strain>
        <tissue evidence="1">Head and thorax</tissue>
    </source>
</reference>
<dbReference type="EMBL" id="JAYRBN010000035">
    <property type="protein sequence ID" value="KAL2747786.1"/>
    <property type="molecule type" value="Genomic_DNA"/>
</dbReference>
<sequence>ILSTQFNENNKNIIFLRKYYSHCNGELEPFHKSVPVAKDHNNSDSSNAALLEILPVNSTEPITHEKVSILSTQFHENDKNGVFLHGSFFNCNGELVSFCRSI</sequence>
<protein>
    <submittedName>
        <fullName evidence="1">Uncharacterized protein</fullName>
    </submittedName>
</protein>
<name>A0ABD2CRR1_VESMC</name>
<comment type="caution">
    <text evidence="1">The sequence shown here is derived from an EMBL/GenBank/DDBJ whole genome shotgun (WGS) entry which is preliminary data.</text>
</comment>